<keyword evidence="5" id="KW-1185">Reference proteome</keyword>
<reference evidence="4 5" key="1">
    <citation type="submission" date="2017-06" db="EMBL/GenBank/DDBJ databases">
        <authorList>
            <person name="Kim H.J."/>
            <person name="Triplett B.A."/>
        </authorList>
    </citation>
    <scope>NUCLEOTIDE SEQUENCE [LARGE SCALE GENOMIC DNA]</scope>
    <source>
        <strain evidence="4 5">DSM 45207</strain>
    </source>
</reference>
<dbReference type="AlphaFoldDB" id="A0A239AAE3"/>
<evidence type="ECO:0000256" key="2">
    <source>
        <dbReference type="SAM" id="Phobius"/>
    </source>
</evidence>
<keyword evidence="2" id="KW-0472">Membrane</keyword>
<organism evidence="4 5">
    <name type="scientific">Haloechinothrix alba</name>
    <dbReference type="NCBI Taxonomy" id="664784"/>
    <lineage>
        <taxon>Bacteria</taxon>
        <taxon>Bacillati</taxon>
        <taxon>Actinomycetota</taxon>
        <taxon>Actinomycetes</taxon>
        <taxon>Pseudonocardiales</taxon>
        <taxon>Pseudonocardiaceae</taxon>
        <taxon>Haloechinothrix</taxon>
    </lineage>
</organism>
<accession>A0A239AAE3</accession>
<keyword evidence="2" id="KW-0812">Transmembrane</keyword>
<feature type="compositionally biased region" description="Basic and acidic residues" evidence="1">
    <location>
        <begin position="427"/>
        <end position="436"/>
    </location>
</feature>
<evidence type="ECO:0000259" key="3">
    <source>
        <dbReference type="Pfam" id="PF02470"/>
    </source>
</evidence>
<feature type="transmembrane region" description="Helical" evidence="2">
    <location>
        <begin position="12"/>
        <end position="32"/>
    </location>
</feature>
<dbReference type="PANTHER" id="PTHR33371:SF4">
    <property type="entry name" value="INTERMEMBRANE PHOSPHOLIPID TRANSPORT SYSTEM BINDING PROTEIN MLAD"/>
    <property type="match status" value="1"/>
</dbReference>
<dbReference type="InterPro" id="IPR052336">
    <property type="entry name" value="MlaD_Phospholipid_Transporter"/>
</dbReference>
<name>A0A239AAE3_9PSEU</name>
<dbReference type="EMBL" id="FZNW01000034">
    <property type="protein sequence ID" value="SNR92301.1"/>
    <property type="molecule type" value="Genomic_DNA"/>
</dbReference>
<proteinExistence type="predicted"/>
<protein>
    <submittedName>
        <fullName evidence="4">Phospholipid/cholesterol/gamma-HCH transport system substrate-binding protein</fullName>
    </submittedName>
</protein>
<dbReference type="Pfam" id="PF02470">
    <property type="entry name" value="MlaD"/>
    <property type="match status" value="1"/>
</dbReference>
<dbReference type="RefSeq" id="WP_089303375.1">
    <property type="nucleotide sequence ID" value="NZ_FZNW01000034.1"/>
</dbReference>
<feature type="region of interest" description="Disordered" evidence="1">
    <location>
        <begin position="410"/>
        <end position="436"/>
    </location>
</feature>
<evidence type="ECO:0000313" key="4">
    <source>
        <dbReference type="EMBL" id="SNR92301.1"/>
    </source>
</evidence>
<keyword evidence="2" id="KW-1133">Transmembrane helix</keyword>
<gene>
    <name evidence="4" type="ORF">SAMN06265360_1344</name>
</gene>
<sequence length="436" mass="46193">MQSAKTGHSVSQLLTVVGILIAVVAGFAFLWYKADNPMPDFVEEDMYRVTFHSSDVKHLTERESPVRMAGVEVGNVSDLANNDDQTRVTLGLSDEAVPLHDGVTVRIGLKGLVGSSYVEIVDGEGGRIQDGATLPKSAVKPAVGVDELISTFDDDTRDALSGTVQSLGAATEGTSEDIRELMTGLGKLGREGHTAIEAIAAQSEDLESLSRNSTALLNALDTGRGRIAEVVRHAERLTAATAGQRGKVEETMRALPTLLDTTHEATGKLGELSDSLTPVAADLRQAAPDLNEALLELPAVTSELRGSLPALQAALDAAPATLDRVPRFGQDVRALIPGVELMLRDVNPMLAYLEPYGQDLGSMFANFGASKDVMVNDAVRPVRLAPVVDSASVRGNPLPLPGIDPLNWNNPYPGPGAAGDPAPFEGDYPRVEREPQ</sequence>
<evidence type="ECO:0000313" key="5">
    <source>
        <dbReference type="Proteomes" id="UP000198348"/>
    </source>
</evidence>
<dbReference type="OrthoDB" id="4510799at2"/>
<evidence type="ECO:0000256" key="1">
    <source>
        <dbReference type="SAM" id="MobiDB-lite"/>
    </source>
</evidence>
<dbReference type="Proteomes" id="UP000198348">
    <property type="component" value="Unassembled WGS sequence"/>
</dbReference>
<dbReference type="InterPro" id="IPR003399">
    <property type="entry name" value="Mce/MlaD"/>
</dbReference>
<dbReference type="PANTHER" id="PTHR33371">
    <property type="entry name" value="INTERMEMBRANE PHOSPHOLIPID TRANSPORT SYSTEM BINDING PROTEIN MLAD-RELATED"/>
    <property type="match status" value="1"/>
</dbReference>
<feature type="domain" description="Mce/MlaD" evidence="3">
    <location>
        <begin position="46"/>
        <end position="123"/>
    </location>
</feature>